<feature type="compositionally biased region" description="Basic and acidic residues" evidence="1">
    <location>
        <begin position="7"/>
        <end position="58"/>
    </location>
</feature>
<evidence type="ECO:0000313" key="3">
    <source>
        <dbReference type="EMBL" id="NGN63148.1"/>
    </source>
</evidence>
<evidence type="ECO:0000313" key="4">
    <source>
        <dbReference type="Proteomes" id="UP000481583"/>
    </source>
</evidence>
<dbReference type="InterPro" id="IPR021235">
    <property type="entry name" value="DUF2637"/>
</dbReference>
<keyword evidence="2" id="KW-0472">Membrane</keyword>
<feature type="region of interest" description="Disordered" evidence="1">
    <location>
        <begin position="192"/>
        <end position="213"/>
    </location>
</feature>
<feature type="region of interest" description="Disordered" evidence="1">
    <location>
        <begin position="298"/>
        <end position="356"/>
    </location>
</feature>
<proteinExistence type="predicted"/>
<feature type="compositionally biased region" description="Polar residues" evidence="1">
    <location>
        <begin position="316"/>
        <end position="326"/>
    </location>
</feature>
<name>A0A6G4TVK6_9ACTN</name>
<organism evidence="3 4">
    <name type="scientific">Streptomyces coryli</name>
    <dbReference type="NCBI Taxonomy" id="1128680"/>
    <lineage>
        <taxon>Bacteria</taxon>
        <taxon>Bacillati</taxon>
        <taxon>Actinomycetota</taxon>
        <taxon>Actinomycetes</taxon>
        <taxon>Kitasatosporales</taxon>
        <taxon>Streptomycetaceae</taxon>
        <taxon>Streptomyces</taxon>
    </lineage>
</organism>
<dbReference type="Pfam" id="PF10935">
    <property type="entry name" value="DUF2637"/>
    <property type="match status" value="1"/>
</dbReference>
<gene>
    <name evidence="3" type="ORF">G5C51_04400</name>
</gene>
<keyword evidence="2" id="KW-0812">Transmembrane</keyword>
<feature type="transmembrane region" description="Helical" evidence="2">
    <location>
        <begin position="165"/>
        <end position="183"/>
    </location>
</feature>
<feature type="region of interest" description="Disordered" evidence="1">
    <location>
        <begin position="1"/>
        <end position="62"/>
    </location>
</feature>
<sequence>MSLTDYYEEKRKDKAADRAESRLDRQLEREERRKDADARDEKVRRDRREAKRERDRNKDKRKAARRQAYEKILKEFDTAGALVAMVCSIVPALYFQLKALSGAGLLLIIAVCLAVMLESGAWVATVAGERAKREGRPTWPFRLAMWGCASFAAFINYSHAPGEPWLAWVLAASSYGGVFFWELRGWGRHSKAKTARSKAQRRTERARARHDRKRRRHFPKVYKRYRDIIAAHPYGTVDQEAAWANAWRDVYGDEIGVTPKVRAGRIAAAQALGTAVEQAGVSREAAAVELLLADVFRDDDGGDGPAGDPSGKGPNGSPTDGRTNAKTLGRKGKKAFRRLTGRKAPKTPGRPLTPEHIAKARKVADAFDGAVSVNKLRQAGVGGSTEYLMRLRDHVKDEGKS</sequence>
<evidence type="ECO:0000256" key="1">
    <source>
        <dbReference type="SAM" id="MobiDB-lite"/>
    </source>
</evidence>
<dbReference type="AlphaFoldDB" id="A0A6G4TVK6"/>
<feature type="transmembrane region" description="Helical" evidence="2">
    <location>
        <begin position="103"/>
        <end position="127"/>
    </location>
</feature>
<reference evidence="3 4" key="1">
    <citation type="submission" date="2020-02" db="EMBL/GenBank/DDBJ databases">
        <title>Whole-genome analyses of novel actinobacteria.</title>
        <authorList>
            <person name="Sahin N."/>
        </authorList>
    </citation>
    <scope>NUCLEOTIDE SEQUENCE [LARGE SCALE GENOMIC DNA]</scope>
    <source>
        <strain evidence="3 4">A7024</strain>
    </source>
</reference>
<accession>A0A6G4TVK6</accession>
<comment type="caution">
    <text evidence="3">The sequence shown here is derived from an EMBL/GenBank/DDBJ whole genome shotgun (WGS) entry which is preliminary data.</text>
</comment>
<evidence type="ECO:0000256" key="2">
    <source>
        <dbReference type="SAM" id="Phobius"/>
    </source>
</evidence>
<feature type="transmembrane region" description="Helical" evidence="2">
    <location>
        <begin position="139"/>
        <end position="159"/>
    </location>
</feature>
<dbReference type="EMBL" id="JAAKZV010000010">
    <property type="protein sequence ID" value="NGN63148.1"/>
    <property type="molecule type" value="Genomic_DNA"/>
</dbReference>
<protein>
    <submittedName>
        <fullName evidence="3">DUF2637 domain-containing protein</fullName>
    </submittedName>
</protein>
<keyword evidence="4" id="KW-1185">Reference proteome</keyword>
<feature type="compositionally biased region" description="Basic residues" evidence="1">
    <location>
        <begin position="328"/>
        <end position="345"/>
    </location>
</feature>
<dbReference type="RefSeq" id="WP_165231940.1">
    <property type="nucleotide sequence ID" value="NZ_JAAKZV010000010.1"/>
</dbReference>
<dbReference type="CDD" id="cd22249">
    <property type="entry name" value="UDM1_RNF168_RNF169-like"/>
    <property type="match status" value="1"/>
</dbReference>
<feature type="transmembrane region" description="Helical" evidence="2">
    <location>
        <begin position="76"/>
        <end position="97"/>
    </location>
</feature>
<keyword evidence="2" id="KW-1133">Transmembrane helix</keyword>
<dbReference type="Proteomes" id="UP000481583">
    <property type="component" value="Unassembled WGS sequence"/>
</dbReference>